<dbReference type="Proteomes" id="UP000054107">
    <property type="component" value="Unassembled WGS sequence"/>
</dbReference>
<name>A0A0B7MXQ7_9FUNG</name>
<gene>
    <name evidence="1" type="primary">PARPA_04598.1 scaffold 14651</name>
</gene>
<dbReference type="STRING" id="35722.A0A0B7MXQ7"/>
<reference evidence="1 2" key="1">
    <citation type="submission" date="2014-09" db="EMBL/GenBank/DDBJ databases">
        <authorList>
            <person name="Ellenberger Sabrina"/>
        </authorList>
    </citation>
    <scope>NUCLEOTIDE SEQUENCE [LARGE SCALE GENOMIC DNA]</scope>
    <source>
        <strain evidence="1 2">CBS 412.66</strain>
    </source>
</reference>
<dbReference type="OrthoDB" id="8117402at2759"/>
<evidence type="ECO:0000313" key="1">
    <source>
        <dbReference type="EMBL" id="CEP10816.1"/>
    </source>
</evidence>
<keyword evidence="2" id="KW-1185">Reference proteome</keyword>
<dbReference type="EMBL" id="LN725377">
    <property type="protein sequence ID" value="CEP10816.1"/>
    <property type="molecule type" value="Genomic_DNA"/>
</dbReference>
<dbReference type="AlphaFoldDB" id="A0A0B7MXQ7"/>
<organism evidence="1 2">
    <name type="scientific">Parasitella parasitica</name>
    <dbReference type="NCBI Taxonomy" id="35722"/>
    <lineage>
        <taxon>Eukaryota</taxon>
        <taxon>Fungi</taxon>
        <taxon>Fungi incertae sedis</taxon>
        <taxon>Mucoromycota</taxon>
        <taxon>Mucoromycotina</taxon>
        <taxon>Mucoromycetes</taxon>
        <taxon>Mucorales</taxon>
        <taxon>Mucorineae</taxon>
        <taxon>Mucoraceae</taxon>
        <taxon>Parasitella</taxon>
    </lineage>
</organism>
<accession>A0A0B7MXQ7</accession>
<protein>
    <submittedName>
        <fullName evidence="1">Uncharacterized protein</fullName>
    </submittedName>
</protein>
<sequence length="188" mass="21152">MLYYNQLLAPNNDSQGPLMSNYYYHNNANVDQFVQCQYQYQQIDAGGIKQEFMPMIPASDDYTNVLQDDNFSIASYNVPEFTVANASPTFSMNADMTSSSAMYYPSNLSPQLSECCSSTSSYSYNMCRYQTDPVFIDSLFPAVVEDPANSKKKRKTNTISADKRHICPVYPNPSYAAIARALSLENMT</sequence>
<proteinExistence type="predicted"/>
<evidence type="ECO:0000313" key="2">
    <source>
        <dbReference type="Proteomes" id="UP000054107"/>
    </source>
</evidence>